<name>A0AA41UB82_9HYPH</name>
<dbReference type="AlphaFoldDB" id="A0AA41UB82"/>
<organism evidence="2 3">
    <name type="scientific">Paradevosia shaoguanensis</name>
    <dbReference type="NCBI Taxonomy" id="1335043"/>
    <lineage>
        <taxon>Bacteria</taxon>
        <taxon>Pseudomonadati</taxon>
        <taxon>Pseudomonadota</taxon>
        <taxon>Alphaproteobacteria</taxon>
        <taxon>Hyphomicrobiales</taxon>
        <taxon>Devosiaceae</taxon>
        <taxon>Paradevosia</taxon>
    </lineage>
</organism>
<keyword evidence="1" id="KW-0472">Membrane</keyword>
<gene>
    <name evidence="2" type="ORF">ML536_10365</name>
</gene>
<evidence type="ECO:0000313" key="3">
    <source>
        <dbReference type="Proteomes" id="UP001156140"/>
    </source>
</evidence>
<dbReference type="EMBL" id="JALAZD010000001">
    <property type="protein sequence ID" value="MCI0127228.1"/>
    <property type="molecule type" value="Genomic_DNA"/>
</dbReference>
<evidence type="ECO:0000313" key="2">
    <source>
        <dbReference type="EMBL" id="MCI0127228.1"/>
    </source>
</evidence>
<protein>
    <recommendedName>
        <fullName evidence="4">Transmembrane protein (PGPGW)</fullName>
    </recommendedName>
</protein>
<proteinExistence type="predicted"/>
<keyword evidence="1" id="KW-1133">Transmembrane helix</keyword>
<sequence length="95" mass="10936">MFNELERKAPSNFGRPLGWIRRPQARLARIPLGILLVLGGIFSFLPVLGIWMLPLGLLLLAIDVPALQGPVSRTVIWGKRKWQNWQRQRRAKRSQ</sequence>
<evidence type="ECO:0000256" key="1">
    <source>
        <dbReference type="SAM" id="Phobius"/>
    </source>
</evidence>
<reference evidence="2" key="1">
    <citation type="submission" date="2022-03" db="EMBL/GenBank/DDBJ databases">
        <title>The complete genome sequence of a Methyloterrigena soli.</title>
        <authorList>
            <person name="Zi Z."/>
        </authorList>
    </citation>
    <scope>NUCLEOTIDE SEQUENCE</scope>
    <source>
        <strain evidence="2">M48</strain>
    </source>
</reference>
<evidence type="ECO:0008006" key="4">
    <source>
        <dbReference type="Google" id="ProtNLM"/>
    </source>
</evidence>
<comment type="caution">
    <text evidence="2">The sequence shown here is derived from an EMBL/GenBank/DDBJ whole genome shotgun (WGS) entry which is preliminary data.</text>
</comment>
<feature type="transmembrane region" description="Helical" evidence="1">
    <location>
        <begin position="30"/>
        <end position="53"/>
    </location>
</feature>
<accession>A0AA41UB82</accession>
<keyword evidence="1" id="KW-0812">Transmembrane</keyword>
<dbReference type="Proteomes" id="UP001156140">
    <property type="component" value="Unassembled WGS sequence"/>
</dbReference>
<keyword evidence="3" id="KW-1185">Reference proteome</keyword>